<name>A0ABR2CRP0_9ROSI</name>
<evidence type="ECO:0000313" key="2">
    <source>
        <dbReference type="Proteomes" id="UP001472677"/>
    </source>
</evidence>
<comment type="caution">
    <text evidence="1">The sequence shown here is derived from an EMBL/GenBank/DDBJ whole genome shotgun (WGS) entry which is preliminary data.</text>
</comment>
<accession>A0ABR2CRP0</accession>
<proteinExistence type="predicted"/>
<sequence>MGLGAVIRLLPQHLLEQIAAEVPPNRNAGSDIPNWRLEDRRIFTTKSAYEQLRESTLGTNRMDVFGRVHDLESMEYEEPPEELLDFIEEEASTFTGRPDCREVVALQLQLLQEFQSRGAVQLKPKVK</sequence>
<keyword evidence="2" id="KW-1185">Reference proteome</keyword>
<reference evidence="1 2" key="1">
    <citation type="journal article" date="2024" name="G3 (Bethesda)">
        <title>Genome assembly of Hibiscus sabdariffa L. provides insights into metabolisms of medicinal natural products.</title>
        <authorList>
            <person name="Kim T."/>
        </authorList>
    </citation>
    <scope>NUCLEOTIDE SEQUENCE [LARGE SCALE GENOMIC DNA]</scope>
    <source>
        <strain evidence="1">TK-2024</strain>
        <tissue evidence="1">Old leaves</tissue>
    </source>
</reference>
<organism evidence="1 2">
    <name type="scientific">Hibiscus sabdariffa</name>
    <name type="common">roselle</name>
    <dbReference type="NCBI Taxonomy" id="183260"/>
    <lineage>
        <taxon>Eukaryota</taxon>
        <taxon>Viridiplantae</taxon>
        <taxon>Streptophyta</taxon>
        <taxon>Embryophyta</taxon>
        <taxon>Tracheophyta</taxon>
        <taxon>Spermatophyta</taxon>
        <taxon>Magnoliopsida</taxon>
        <taxon>eudicotyledons</taxon>
        <taxon>Gunneridae</taxon>
        <taxon>Pentapetalae</taxon>
        <taxon>rosids</taxon>
        <taxon>malvids</taxon>
        <taxon>Malvales</taxon>
        <taxon>Malvaceae</taxon>
        <taxon>Malvoideae</taxon>
        <taxon>Hibiscus</taxon>
    </lineage>
</organism>
<protein>
    <submittedName>
        <fullName evidence="1">Uncharacterized protein</fullName>
    </submittedName>
</protein>
<dbReference type="Proteomes" id="UP001472677">
    <property type="component" value="Unassembled WGS sequence"/>
</dbReference>
<evidence type="ECO:0000313" key="1">
    <source>
        <dbReference type="EMBL" id="KAK8522446.1"/>
    </source>
</evidence>
<dbReference type="EMBL" id="JBBPBM010000045">
    <property type="protein sequence ID" value="KAK8522446.1"/>
    <property type="molecule type" value="Genomic_DNA"/>
</dbReference>
<gene>
    <name evidence="1" type="ORF">V6N12_056154</name>
</gene>